<sequence>MSPYYLKEKTLKIWEHQFQSYQDPTQWPPYDGPEYCPDLVLLKGRKGRRQKKRLRSDMDACTGSRQEKTADPQYLLLDVAYEDKHRAQRIADGEDLPPLRGRTHTQHLSWDERYAPFIQKAGLLHLARVVTSRLPPLNPALLTALVDRWRPETHTFHLPCGEKTITLQDTAVILGLPIDGQPVIHRLDPNAWSAQVHALFGVAPPQLAAGDVHVIKFNYTIYCRRTSGVTTGWLRNHFGVCPPDAGPVEVEQHTRAWLWFLLAFFLLPDSSGDTVDSALLPILDRPWAAIATFSWGTATLGHLYRQLCEACQRKEMSSSIGGCLYLLQVWSWERLPIGRPVWRVREDWPFEDCRPTVLWLWGDVEVVIGRLDGRYRRYTNALDCVIHRQVDWTPYFRDEIEEADLSPLCYRDEDLWRVVVPLIYFVVVEYHIPTRVLPQFRRRQVVSPHTVPMHPSLHRKKGQGRYSETDWHITHVLHTQRWDTRERVPVEHDEAHDEGYFVEYLRWLQAHARVRLRPTADHRPICEVDSDESDEYDTLSRHCRKLSRKIGCYKAAALPPQQRAVPGGPSSSRARSSRSSRSRSREVTPPTFGPLDDEDDDDDDDEDDIEDDSDDGDDGGPRGPDVLSASQLRDALVL</sequence>
<proteinExistence type="predicted"/>
<dbReference type="AlphaFoldDB" id="A0AAQ3TYJ7"/>
<evidence type="ECO:0000313" key="4">
    <source>
        <dbReference type="Proteomes" id="UP001341281"/>
    </source>
</evidence>
<organism evidence="3 4">
    <name type="scientific">Paspalum notatum var. saurae</name>
    <dbReference type="NCBI Taxonomy" id="547442"/>
    <lineage>
        <taxon>Eukaryota</taxon>
        <taxon>Viridiplantae</taxon>
        <taxon>Streptophyta</taxon>
        <taxon>Embryophyta</taxon>
        <taxon>Tracheophyta</taxon>
        <taxon>Spermatophyta</taxon>
        <taxon>Magnoliopsida</taxon>
        <taxon>Liliopsida</taxon>
        <taxon>Poales</taxon>
        <taxon>Poaceae</taxon>
        <taxon>PACMAD clade</taxon>
        <taxon>Panicoideae</taxon>
        <taxon>Andropogonodae</taxon>
        <taxon>Paspaleae</taxon>
        <taxon>Paspalinae</taxon>
        <taxon>Paspalum</taxon>
    </lineage>
</organism>
<dbReference type="EMBL" id="CP144750">
    <property type="protein sequence ID" value="WVZ81933.1"/>
    <property type="molecule type" value="Genomic_DNA"/>
</dbReference>
<dbReference type="InterPro" id="IPR019557">
    <property type="entry name" value="AminoTfrase-like_pln_mobile"/>
</dbReference>
<feature type="region of interest" description="Disordered" evidence="1">
    <location>
        <begin position="557"/>
        <end position="638"/>
    </location>
</feature>
<evidence type="ECO:0000256" key="1">
    <source>
        <dbReference type="SAM" id="MobiDB-lite"/>
    </source>
</evidence>
<dbReference type="PANTHER" id="PTHR46033">
    <property type="entry name" value="PROTEIN MAIN-LIKE 2"/>
    <property type="match status" value="1"/>
</dbReference>
<name>A0AAQ3TYJ7_PASNO</name>
<dbReference type="InterPro" id="IPR044824">
    <property type="entry name" value="MAIN-like"/>
</dbReference>
<reference evidence="3 4" key="1">
    <citation type="submission" date="2024-02" db="EMBL/GenBank/DDBJ databases">
        <title>High-quality chromosome-scale genome assembly of Pensacola bahiagrass (Paspalum notatum Flugge var. saurae).</title>
        <authorList>
            <person name="Vega J.M."/>
            <person name="Podio M."/>
            <person name="Orjuela J."/>
            <person name="Siena L.A."/>
            <person name="Pessino S.C."/>
            <person name="Combes M.C."/>
            <person name="Mariac C."/>
            <person name="Albertini E."/>
            <person name="Pupilli F."/>
            <person name="Ortiz J.P.A."/>
            <person name="Leblanc O."/>
        </authorList>
    </citation>
    <scope>NUCLEOTIDE SEQUENCE [LARGE SCALE GENOMIC DNA]</scope>
    <source>
        <strain evidence="3">R1</strain>
        <tissue evidence="3">Leaf</tissue>
    </source>
</reference>
<protein>
    <recommendedName>
        <fullName evidence="2">Aminotransferase-like plant mobile domain-containing protein</fullName>
    </recommendedName>
</protein>
<dbReference type="PANTHER" id="PTHR46033:SF8">
    <property type="entry name" value="PROTEIN MAINTENANCE OF MERISTEMS-LIKE"/>
    <property type="match status" value="1"/>
</dbReference>
<feature type="region of interest" description="Disordered" evidence="1">
    <location>
        <begin position="47"/>
        <end position="66"/>
    </location>
</feature>
<dbReference type="Pfam" id="PF10536">
    <property type="entry name" value="PMD"/>
    <property type="match status" value="1"/>
</dbReference>
<evidence type="ECO:0000259" key="2">
    <source>
        <dbReference type="Pfam" id="PF10536"/>
    </source>
</evidence>
<accession>A0AAQ3TYJ7</accession>
<feature type="compositionally biased region" description="Acidic residues" evidence="1">
    <location>
        <begin position="595"/>
        <end position="618"/>
    </location>
</feature>
<dbReference type="GO" id="GO:0010073">
    <property type="term" value="P:meristem maintenance"/>
    <property type="evidence" value="ECO:0007669"/>
    <property type="project" value="InterPro"/>
</dbReference>
<gene>
    <name evidence="3" type="ORF">U9M48_029258</name>
</gene>
<evidence type="ECO:0000313" key="3">
    <source>
        <dbReference type="EMBL" id="WVZ81933.1"/>
    </source>
</evidence>
<keyword evidence="4" id="KW-1185">Reference proteome</keyword>
<feature type="domain" description="Aminotransferase-like plant mobile" evidence="2">
    <location>
        <begin position="137"/>
        <end position="507"/>
    </location>
</feature>
<dbReference type="Proteomes" id="UP001341281">
    <property type="component" value="Chromosome 06"/>
</dbReference>